<gene>
    <name evidence="1" type="ORF">NCS57_01004600</name>
</gene>
<dbReference type="Proteomes" id="UP001065298">
    <property type="component" value="Chromosome 8"/>
</dbReference>
<evidence type="ECO:0000313" key="1">
    <source>
        <dbReference type="EMBL" id="KAI8660280.1"/>
    </source>
</evidence>
<evidence type="ECO:0000313" key="2">
    <source>
        <dbReference type="Proteomes" id="UP001065298"/>
    </source>
</evidence>
<comment type="caution">
    <text evidence="1">The sequence shown here is derived from an EMBL/GenBank/DDBJ whole genome shotgun (WGS) entry which is preliminary data.</text>
</comment>
<keyword evidence="2" id="KW-1185">Reference proteome</keyword>
<accession>A0ACC0QLX0</accession>
<protein>
    <submittedName>
        <fullName evidence="1">Uncharacterized protein</fullName>
    </submittedName>
</protein>
<name>A0ACC0QLX0_9HYPO</name>
<dbReference type="EMBL" id="CM046510">
    <property type="protein sequence ID" value="KAI8660280.1"/>
    <property type="molecule type" value="Genomic_DNA"/>
</dbReference>
<organism evidence="1 2">
    <name type="scientific">Fusarium keratoplasticum</name>
    <dbReference type="NCBI Taxonomy" id="1328300"/>
    <lineage>
        <taxon>Eukaryota</taxon>
        <taxon>Fungi</taxon>
        <taxon>Dikarya</taxon>
        <taxon>Ascomycota</taxon>
        <taxon>Pezizomycotina</taxon>
        <taxon>Sordariomycetes</taxon>
        <taxon>Hypocreomycetidae</taxon>
        <taxon>Hypocreales</taxon>
        <taxon>Nectriaceae</taxon>
        <taxon>Fusarium</taxon>
        <taxon>Fusarium solani species complex</taxon>
    </lineage>
</organism>
<proteinExistence type="predicted"/>
<reference evidence="1" key="1">
    <citation type="submission" date="2022-06" db="EMBL/GenBank/DDBJ databases">
        <title>Fusarium solani species complex genomes reveal bases of compartmentalisation and animal pathogenesis.</title>
        <authorList>
            <person name="Tsai I.J."/>
        </authorList>
    </citation>
    <scope>NUCLEOTIDE SEQUENCE</scope>
    <source>
        <strain evidence="1">Fu6.1</strain>
    </source>
</reference>
<sequence length="126" mass="13927">MLPDLPPPPIIEHAGKTPSYHTYLLIQTIPLQHPPYKQTTTFTMSRQPTAIDTSTESPTSPTQTPVSPSAQAGADRCMRHTNSWTPDFGPVQRRQSWSAEDQKHQLHMAKIDHVDTGPGFSEGRGA</sequence>